<dbReference type="AlphaFoldDB" id="A0A5C4RUI8"/>
<dbReference type="EMBL" id="SMDR01000001">
    <property type="protein sequence ID" value="TNJ34307.1"/>
    <property type="molecule type" value="Genomic_DNA"/>
</dbReference>
<proteinExistence type="predicted"/>
<organism evidence="2 3">
    <name type="scientific">Arenimonas terrae</name>
    <dbReference type="NCBI Taxonomy" id="2546226"/>
    <lineage>
        <taxon>Bacteria</taxon>
        <taxon>Pseudomonadati</taxon>
        <taxon>Pseudomonadota</taxon>
        <taxon>Gammaproteobacteria</taxon>
        <taxon>Lysobacterales</taxon>
        <taxon>Lysobacteraceae</taxon>
        <taxon>Arenimonas</taxon>
    </lineage>
</organism>
<dbReference type="Proteomes" id="UP000305760">
    <property type="component" value="Unassembled WGS sequence"/>
</dbReference>
<evidence type="ECO:0000256" key="1">
    <source>
        <dbReference type="SAM" id="SignalP"/>
    </source>
</evidence>
<gene>
    <name evidence="2" type="ORF">E1B00_00490</name>
</gene>
<evidence type="ECO:0000313" key="2">
    <source>
        <dbReference type="EMBL" id="TNJ34307.1"/>
    </source>
</evidence>
<evidence type="ECO:0000313" key="3">
    <source>
        <dbReference type="Proteomes" id="UP000305760"/>
    </source>
</evidence>
<feature type="signal peptide" evidence="1">
    <location>
        <begin position="1"/>
        <end position="19"/>
    </location>
</feature>
<dbReference type="InterPro" id="IPR046505">
    <property type="entry name" value="DUF6683"/>
</dbReference>
<dbReference type="OrthoDB" id="67279at2"/>
<sequence>MKYLIALTILLWMPTAAEAALRFTPPPGDTSLQDFADKLGKTPQERQQLGEAFATVKAELFEQPNASRGWKNNIAGAYTFFVSSISTVWTGDAPDPAAQDQLFAKLGTALAPDLAGVPDRDKAELYSTLIGGASLPLLLFIDGSEKKNPAQIEQARALAAQYSRELMKMEPDEVRQLLQPASASGAVAATTAPTVVSDASGVDGRYECQMAQLSHGAGANFSFQYQPTGMWFAIQGGRYTSSSAGGTVQAGGDVVSFHGGSYDGWRGARRGNAIVFRKNQGDPAPGESIRVGDLRCGRRSG</sequence>
<keyword evidence="3" id="KW-1185">Reference proteome</keyword>
<comment type="caution">
    <text evidence="2">The sequence shown here is derived from an EMBL/GenBank/DDBJ whole genome shotgun (WGS) entry which is preliminary data.</text>
</comment>
<reference evidence="2 3" key="1">
    <citation type="submission" date="2019-03" db="EMBL/GenBank/DDBJ databases">
        <title>Arenimonas daejeonensis sp. nov., isolated from compost.</title>
        <authorList>
            <person name="Jeon C.O."/>
        </authorList>
    </citation>
    <scope>NUCLEOTIDE SEQUENCE [LARGE SCALE GENOMIC DNA]</scope>
    <source>
        <strain evidence="2 3">R29</strain>
    </source>
</reference>
<dbReference type="Pfam" id="PF20388">
    <property type="entry name" value="DUF6683"/>
    <property type="match status" value="1"/>
</dbReference>
<protein>
    <submittedName>
        <fullName evidence="2">Uncharacterized protein</fullName>
    </submittedName>
</protein>
<feature type="chain" id="PRO_5022812416" evidence="1">
    <location>
        <begin position="20"/>
        <end position="301"/>
    </location>
</feature>
<dbReference type="RefSeq" id="WP_139444716.1">
    <property type="nucleotide sequence ID" value="NZ_SMDR01000001.1"/>
</dbReference>
<name>A0A5C4RUI8_9GAMM</name>
<keyword evidence="1" id="KW-0732">Signal</keyword>
<accession>A0A5C4RUI8</accession>